<dbReference type="Pfam" id="PF09373">
    <property type="entry name" value="PMBR"/>
    <property type="match status" value="4"/>
</dbReference>
<dbReference type="InterPro" id="IPR018975">
    <property type="entry name" value="Pseudomurein-binding_repeat"/>
</dbReference>
<dbReference type="EMBL" id="CP104550">
    <property type="protein sequence ID" value="UXH31494.1"/>
    <property type="molecule type" value="Genomic_DNA"/>
</dbReference>
<dbReference type="Pfam" id="PF12386">
    <property type="entry name" value="Peptidase_C71"/>
    <property type="match status" value="1"/>
</dbReference>
<reference evidence="1" key="1">
    <citation type="submission" date="2022-09" db="EMBL/GenBank/DDBJ databases">
        <title>Characterization of three MwoI isoschizomers from sequenced genome and metagenomes.</title>
        <authorList>
            <person name="Fomenkov A."/>
            <person name="Xu S.Y."/>
            <person name="Roberts R.J."/>
        </authorList>
    </citation>
    <scope>NUCLEOTIDE SEQUENCE</scope>
    <source>
        <strain evidence="1">DSM 2970</strain>
    </source>
</reference>
<dbReference type="Proteomes" id="UP001065373">
    <property type="component" value="Chromosome"/>
</dbReference>
<organism evidence="1">
    <name type="scientific">Methanothermobacter wolfeii</name>
    <name type="common">Methanobacterium wolfei</name>
    <dbReference type="NCBI Taxonomy" id="145261"/>
    <lineage>
        <taxon>Archaea</taxon>
        <taxon>Methanobacteriati</taxon>
        <taxon>Methanobacteriota</taxon>
        <taxon>Methanomada group</taxon>
        <taxon>Methanobacteria</taxon>
        <taxon>Methanobacteriales</taxon>
        <taxon>Methanobacteriaceae</taxon>
        <taxon>Methanothermobacter</taxon>
    </lineage>
</organism>
<sequence length="284" mass="33436">MEVGLNEFLDMKKRYEDFKMKNKREPRYVTTKNGYKVMLPVFKDMLRRYEDFVRINGREPNYISIQPQPNGKIEIKKFRDMLRRYEDFVRINGREPNIIYLEQGKSDHVSLGTFKDMLRRYKDFVRINGREPNYISIQPQPSLKGHWTTKVIEKIGTFHDATSLYERVKKTCKYKYYYNDQVPNHVAVMRMTTSGINCTDACQLFSKVLEEMGYEVKIEHVRVKCNDGKWYGHYLLRVGGFELKDGTIWDYVSATKTGRPLGVPCCTAGFQHLGWGIVGPVYDK</sequence>
<dbReference type="InterPro" id="IPR022119">
    <property type="entry name" value="Peptidase_C71"/>
</dbReference>
<dbReference type="GeneID" id="75107207"/>
<accession>A0A9E7RSL7</accession>
<gene>
    <name evidence="1" type="ORF">N5910_08105</name>
</gene>
<proteinExistence type="predicted"/>
<name>A0A9E7RSL7_METWO</name>
<evidence type="ECO:0000313" key="1">
    <source>
        <dbReference type="EMBL" id="UXH31494.1"/>
    </source>
</evidence>
<dbReference type="AlphaFoldDB" id="A0A9E7RSL7"/>
<protein>
    <submittedName>
        <fullName evidence="1">Uncharacterized protein</fullName>
    </submittedName>
</protein>
<dbReference type="SMR" id="A0A9E7RSL7"/>
<dbReference type="RefSeq" id="WP_015971205.1">
    <property type="nucleotide sequence ID" value="NZ_CP104550.1"/>
</dbReference>